<organism evidence="1 2">
    <name type="scientific">Ginsengibacter hankyongi</name>
    <dbReference type="NCBI Taxonomy" id="2607284"/>
    <lineage>
        <taxon>Bacteria</taxon>
        <taxon>Pseudomonadati</taxon>
        <taxon>Bacteroidota</taxon>
        <taxon>Chitinophagia</taxon>
        <taxon>Chitinophagales</taxon>
        <taxon>Chitinophagaceae</taxon>
        <taxon>Ginsengibacter</taxon>
    </lineage>
</organism>
<dbReference type="CDD" id="cd00293">
    <property type="entry name" value="USP-like"/>
    <property type="match status" value="1"/>
</dbReference>
<accession>A0A5J5INU8</accession>
<dbReference type="SUPFAM" id="SSF52402">
    <property type="entry name" value="Adenine nucleotide alpha hydrolases-like"/>
    <property type="match status" value="1"/>
</dbReference>
<proteinExistence type="predicted"/>
<dbReference type="EMBL" id="VYQF01000001">
    <property type="protein sequence ID" value="KAA9041172.1"/>
    <property type="molecule type" value="Genomic_DNA"/>
</dbReference>
<reference evidence="1 2" key="1">
    <citation type="submission" date="2019-09" db="EMBL/GenBank/DDBJ databases">
        <title>Draft genome sequence of Ginsengibacter sp. BR5-29.</title>
        <authorList>
            <person name="Im W.-T."/>
        </authorList>
    </citation>
    <scope>NUCLEOTIDE SEQUENCE [LARGE SCALE GENOMIC DNA]</scope>
    <source>
        <strain evidence="1 2">BR5-29</strain>
    </source>
</reference>
<dbReference type="AlphaFoldDB" id="A0A5J5INU8"/>
<dbReference type="Proteomes" id="UP000326903">
    <property type="component" value="Unassembled WGS sequence"/>
</dbReference>
<protein>
    <submittedName>
        <fullName evidence="1">Universal stress protein</fullName>
    </submittedName>
</protein>
<sequence>MKKIIVLFNGINAPWHITTFALNIAKQNNAEVQAIFLKDEENSYPFPSDITSVQNDLSPAKEKADDEILEEKNVQLFKTFCEDEKVKCSFELNVSLKKLVDLSTGADCIVADSRDDFRKYSLKDIMAEVKSPLCLISVNATKIKNAILLYDGSDDAMLAIKTYSNLFPKLNKKKTFLVTINEKEKIKRKHREAIFQKLEKRFDDLETVSLTGKLEKKLIEFLDDHTENTMVVMGAYGRSSISLLFKPSLANVVLNQSRTSLFIAHD</sequence>
<comment type="caution">
    <text evidence="1">The sequence shown here is derived from an EMBL/GenBank/DDBJ whole genome shotgun (WGS) entry which is preliminary data.</text>
</comment>
<keyword evidence="2" id="KW-1185">Reference proteome</keyword>
<dbReference type="RefSeq" id="WP_150413261.1">
    <property type="nucleotide sequence ID" value="NZ_VYQF01000001.1"/>
</dbReference>
<gene>
    <name evidence="1" type="ORF">FW778_03800</name>
</gene>
<evidence type="ECO:0000313" key="2">
    <source>
        <dbReference type="Proteomes" id="UP000326903"/>
    </source>
</evidence>
<name>A0A5J5INU8_9BACT</name>
<evidence type="ECO:0000313" key="1">
    <source>
        <dbReference type="EMBL" id="KAA9041172.1"/>
    </source>
</evidence>
<dbReference type="Gene3D" id="3.40.50.12370">
    <property type="match status" value="1"/>
</dbReference>